<feature type="non-terminal residue" evidence="1">
    <location>
        <position position="1"/>
    </location>
</feature>
<gene>
    <name evidence="1" type="ORF">BRADI_2g14660v3</name>
</gene>
<reference evidence="2" key="3">
    <citation type="submission" date="2018-08" db="UniProtKB">
        <authorList>
            <consortium name="EnsemblPlants"/>
        </authorList>
    </citation>
    <scope>IDENTIFICATION</scope>
    <source>
        <strain evidence="2">cv. Bd21</strain>
    </source>
</reference>
<evidence type="ECO:0000313" key="1">
    <source>
        <dbReference type="EMBL" id="KQK04616.2"/>
    </source>
</evidence>
<dbReference type="GO" id="GO:0000288">
    <property type="term" value="P:nuclear-transcribed mRNA catabolic process, deadenylation-dependent decay"/>
    <property type="evidence" value="ECO:0000318"/>
    <property type="project" value="GO_Central"/>
</dbReference>
<dbReference type="Proteomes" id="UP000008810">
    <property type="component" value="Chromosome 2"/>
</dbReference>
<dbReference type="OrthoDB" id="693891at2759"/>
<sequence>SIWRDNSDEAFGRIKEMLKHRRRHLHIALDLEYLASGSTDVKFRPVSAMEWYGHLQDFVNNGQVVQLGMAFAVQPLPGEPSVPVAAYEINFQIDLEHGDFNSAGVEFLKKQGHNLLMHQKLGILPQIVYAGLLCHLPFGQSDVTWLAYNGDRDIAFILRLLQYGGSGIQLPSRQGTFGYQMRQQFPKYFDVRVLAQLVKPGWNGKLTTLATEEYLNVDRIGGEHFAGSDALLTMSCFAKILKVAQRERIRARTGLLSGVEELHLSIRCSRGIFASDIVRMEIHRKNFDQESNLISQLMSCNFDILGIQVIVPGQCSGHVNQHYQSIKSHIRGVTKFDVQMGFMNSEGRLGFGRVWLFHLDIEPGETRVHPQRLAALLASTGATHVDTTTFLAYRGAYGMEVLLQSFIHPGELPVHSCYYATTLSTWFPTLYDISLLAGVCPGVVCTGNETALAQVAACLGVDSDECEVVTTLRCYLKIRGRIGSLQMTGLTRQLE</sequence>
<proteinExistence type="predicted"/>
<dbReference type="SUPFAM" id="SSF53098">
    <property type="entry name" value="Ribonuclease H-like"/>
    <property type="match status" value="2"/>
</dbReference>
<dbReference type="Gene3D" id="3.30.420.10">
    <property type="entry name" value="Ribonuclease H-like superfamily/Ribonuclease H"/>
    <property type="match status" value="2"/>
</dbReference>
<keyword evidence="3" id="KW-1185">Reference proteome</keyword>
<dbReference type="InParanoid" id="A0A0Q3FZ09"/>
<dbReference type="ExpressionAtlas" id="A0A0Q3FZ09">
    <property type="expression patterns" value="differential"/>
</dbReference>
<dbReference type="InterPro" id="IPR012337">
    <property type="entry name" value="RNaseH-like_sf"/>
</dbReference>
<dbReference type="Gramene" id="KQK04616">
    <property type="protein sequence ID" value="KQK04616"/>
    <property type="gene ID" value="BRADI_2g14660v3"/>
</dbReference>
<dbReference type="InterPro" id="IPR036397">
    <property type="entry name" value="RNaseH_sf"/>
</dbReference>
<accession>A0A0Q3FZ09</accession>
<dbReference type="PANTHER" id="PTHR10797">
    <property type="entry name" value="CCR4-NOT TRANSCRIPTION COMPLEX SUBUNIT"/>
    <property type="match status" value="1"/>
</dbReference>
<dbReference type="GO" id="GO:0030015">
    <property type="term" value="C:CCR4-NOT core complex"/>
    <property type="evidence" value="ECO:0000318"/>
    <property type="project" value="GO_Central"/>
</dbReference>
<dbReference type="EnsemblPlants" id="KQK04616">
    <property type="protein sequence ID" value="KQK04616"/>
    <property type="gene ID" value="BRADI_2g14660v3"/>
</dbReference>
<name>A0A0Q3FZ09_BRADI</name>
<reference evidence="1" key="2">
    <citation type="submission" date="2017-06" db="EMBL/GenBank/DDBJ databases">
        <title>WGS assembly of Brachypodium distachyon.</title>
        <authorList>
            <consortium name="The International Brachypodium Initiative"/>
            <person name="Lucas S."/>
            <person name="Harmon-Smith M."/>
            <person name="Lail K."/>
            <person name="Tice H."/>
            <person name="Grimwood J."/>
            <person name="Bruce D."/>
            <person name="Barry K."/>
            <person name="Shu S."/>
            <person name="Lindquist E."/>
            <person name="Wang M."/>
            <person name="Pitluck S."/>
            <person name="Vogel J.P."/>
            <person name="Garvin D.F."/>
            <person name="Mockler T.C."/>
            <person name="Schmutz J."/>
            <person name="Rokhsar D."/>
            <person name="Bevan M.W."/>
        </authorList>
    </citation>
    <scope>NUCLEOTIDE SEQUENCE</scope>
    <source>
        <strain evidence="1">Bd21</strain>
    </source>
</reference>
<dbReference type="FunCoup" id="A0A0Q3FZ09">
    <property type="interactions" value="201"/>
</dbReference>
<dbReference type="EMBL" id="CM000881">
    <property type="protein sequence ID" value="KQK04616.2"/>
    <property type="molecule type" value="Genomic_DNA"/>
</dbReference>
<dbReference type="InterPro" id="IPR039637">
    <property type="entry name" value="CNOT7/CNOT8/Pop2"/>
</dbReference>
<reference evidence="1 2" key="1">
    <citation type="journal article" date="2010" name="Nature">
        <title>Genome sequencing and analysis of the model grass Brachypodium distachyon.</title>
        <authorList>
            <consortium name="International Brachypodium Initiative"/>
        </authorList>
    </citation>
    <scope>NUCLEOTIDE SEQUENCE [LARGE SCALE GENOMIC DNA]</scope>
    <source>
        <strain evidence="1 2">Bd21</strain>
    </source>
</reference>
<evidence type="ECO:0000313" key="3">
    <source>
        <dbReference type="Proteomes" id="UP000008810"/>
    </source>
</evidence>
<dbReference type="STRING" id="15368.A0A0Q3FZ09"/>
<dbReference type="GO" id="GO:0003676">
    <property type="term" value="F:nucleic acid binding"/>
    <property type="evidence" value="ECO:0007669"/>
    <property type="project" value="InterPro"/>
</dbReference>
<dbReference type="AlphaFoldDB" id="A0A0Q3FZ09"/>
<dbReference type="GO" id="GO:0004535">
    <property type="term" value="F:poly(A)-specific ribonuclease activity"/>
    <property type="evidence" value="ECO:0000318"/>
    <property type="project" value="GO_Central"/>
</dbReference>
<organism evidence="1">
    <name type="scientific">Brachypodium distachyon</name>
    <name type="common">Purple false brome</name>
    <name type="synonym">Trachynia distachya</name>
    <dbReference type="NCBI Taxonomy" id="15368"/>
    <lineage>
        <taxon>Eukaryota</taxon>
        <taxon>Viridiplantae</taxon>
        <taxon>Streptophyta</taxon>
        <taxon>Embryophyta</taxon>
        <taxon>Tracheophyta</taxon>
        <taxon>Spermatophyta</taxon>
        <taxon>Magnoliopsida</taxon>
        <taxon>Liliopsida</taxon>
        <taxon>Poales</taxon>
        <taxon>Poaceae</taxon>
        <taxon>BOP clade</taxon>
        <taxon>Pooideae</taxon>
        <taxon>Stipodae</taxon>
        <taxon>Brachypodieae</taxon>
        <taxon>Brachypodium</taxon>
    </lineage>
</organism>
<protein>
    <submittedName>
        <fullName evidence="1 2">Uncharacterized protein</fullName>
    </submittedName>
</protein>
<dbReference type="GO" id="GO:0000932">
    <property type="term" value="C:P-body"/>
    <property type="evidence" value="ECO:0000318"/>
    <property type="project" value="GO_Central"/>
</dbReference>
<evidence type="ECO:0000313" key="2">
    <source>
        <dbReference type="EnsemblPlants" id="KQK04616"/>
    </source>
</evidence>